<proteinExistence type="inferred from homology"/>
<dbReference type="InterPro" id="IPR003159">
    <property type="entry name" value="Lyase_8_central_dom"/>
</dbReference>
<dbReference type="SUPFAM" id="SSF49863">
    <property type="entry name" value="Hyaluronate lyase-like, C-terminal domain"/>
    <property type="match status" value="1"/>
</dbReference>
<gene>
    <name evidence="9" type="ORF">GGR06_001429</name>
</gene>
<keyword evidence="10" id="KW-1185">Reference proteome</keyword>
<dbReference type="InterPro" id="IPR014718">
    <property type="entry name" value="GH-type_carb-bd"/>
</dbReference>
<feature type="domain" description="Polysaccharide lyase family 8 C-terminal" evidence="8">
    <location>
        <begin position="717"/>
        <end position="772"/>
    </location>
</feature>
<dbReference type="SUPFAM" id="SSF74650">
    <property type="entry name" value="Galactose mutarotase-like"/>
    <property type="match status" value="1"/>
</dbReference>
<evidence type="ECO:0000256" key="5">
    <source>
        <dbReference type="ARBA" id="ARBA00023239"/>
    </source>
</evidence>
<feature type="chain" id="PRO_5032439685" description="Polysaccharide lyase family 8, super-sandwich domain protein" evidence="6">
    <location>
        <begin position="21"/>
        <end position="810"/>
    </location>
</feature>
<evidence type="ECO:0000256" key="4">
    <source>
        <dbReference type="ARBA" id="ARBA00022837"/>
    </source>
</evidence>
<dbReference type="Proteomes" id="UP000560658">
    <property type="component" value="Unassembled WGS sequence"/>
</dbReference>
<comment type="caution">
    <text evidence="9">The sequence shown here is derived from an EMBL/GenBank/DDBJ whole genome shotgun (WGS) entry which is preliminary data.</text>
</comment>
<comment type="cofactor">
    <cofactor evidence="1">
        <name>Ca(2+)</name>
        <dbReference type="ChEBI" id="CHEBI:29108"/>
    </cofactor>
</comment>
<dbReference type="GO" id="GO:0005975">
    <property type="term" value="P:carbohydrate metabolic process"/>
    <property type="evidence" value="ECO:0007669"/>
    <property type="project" value="InterPro"/>
</dbReference>
<dbReference type="Pfam" id="PF02884">
    <property type="entry name" value="Lyase_8_C"/>
    <property type="match status" value="1"/>
</dbReference>
<evidence type="ECO:0000256" key="6">
    <source>
        <dbReference type="SAM" id="SignalP"/>
    </source>
</evidence>
<evidence type="ECO:0008006" key="11">
    <source>
        <dbReference type="Google" id="ProtNLM"/>
    </source>
</evidence>
<dbReference type="InterPro" id="IPR008929">
    <property type="entry name" value="Chondroitin_lyas"/>
</dbReference>
<evidence type="ECO:0000256" key="1">
    <source>
        <dbReference type="ARBA" id="ARBA00001913"/>
    </source>
</evidence>
<dbReference type="EMBL" id="JACIER010000004">
    <property type="protein sequence ID" value="MBB4043647.1"/>
    <property type="molecule type" value="Genomic_DNA"/>
</dbReference>
<evidence type="ECO:0000259" key="8">
    <source>
        <dbReference type="Pfam" id="PF02884"/>
    </source>
</evidence>
<dbReference type="InterPro" id="IPR038970">
    <property type="entry name" value="Lyase_8"/>
</dbReference>
<evidence type="ECO:0000313" key="9">
    <source>
        <dbReference type="EMBL" id="MBB4043647.1"/>
    </source>
</evidence>
<dbReference type="InterPro" id="IPR011013">
    <property type="entry name" value="Gal_mutarotase_sf_dom"/>
</dbReference>
<feature type="signal peptide" evidence="6">
    <location>
        <begin position="1"/>
        <end position="20"/>
    </location>
</feature>
<keyword evidence="5" id="KW-0456">Lyase</keyword>
<comment type="subunit">
    <text evidence="3">Monomer.</text>
</comment>
<dbReference type="AlphaFoldDB" id="A0A840CUB6"/>
<dbReference type="GO" id="GO:0016837">
    <property type="term" value="F:carbon-oxygen lyase activity, acting on polysaccharides"/>
    <property type="evidence" value="ECO:0007669"/>
    <property type="project" value="UniProtKB-ARBA"/>
</dbReference>
<feature type="domain" description="Polysaccharide lyase family 8 central" evidence="7">
    <location>
        <begin position="424"/>
        <end position="705"/>
    </location>
</feature>
<name>A0A840CUB6_9BACE</name>
<dbReference type="SUPFAM" id="SSF48230">
    <property type="entry name" value="Chondroitin AC/alginate lyase"/>
    <property type="match status" value="1"/>
</dbReference>
<dbReference type="InterPro" id="IPR004103">
    <property type="entry name" value="Lyase_8_C"/>
</dbReference>
<dbReference type="Gene3D" id="2.60.220.10">
    <property type="entry name" value="Polysaccharide lyase family 8-like, C-terminal"/>
    <property type="match status" value="1"/>
</dbReference>
<protein>
    <recommendedName>
        <fullName evidence="11">Polysaccharide lyase family 8, super-sandwich domain protein</fullName>
    </recommendedName>
</protein>
<keyword evidence="6" id="KW-0732">Signal</keyword>
<keyword evidence="4" id="KW-0106">Calcium</keyword>
<accession>A0A840CUB6</accession>
<evidence type="ECO:0000256" key="2">
    <source>
        <dbReference type="ARBA" id="ARBA00006699"/>
    </source>
</evidence>
<evidence type="ECO:0000313" key="10">
    <source>
        <dbReference type="Proteomes" id="UP000560658"/>
    </source>
</evidence>
<dbReference type="Gene3D" id="2.70.98.10">
    <property type="match status" value="1"/>
</dbReference>
<dbReference type="Pfam" id="PF02278">
    <property type="entry name" value="Lyase_8"/>
    <property type="match status" value="1"/>
</dbReference>
<sequence length="810" mass="92015">MKRAYLYLLASLFVTLGVSAQSAERKLAFDNYHRYYNEAAQTQNVQKEKAIKKYRDFYAEQAHRKHTMKPSLNLQGILKVWRDDGLFEDMALKEKEIMESKDQGQIGPYLEEAFTRVWTVAEEFRAERMGVSLDRSVFKKCQKAILYYGNLEVNRSNRVHRFHPSCFGMPTAAVNTYFSFLKQMDAVERGKSKDQELIDACDMLKVIGLQAWTQPLRHDATDQNVIQLDRFRNHVWWVGGNALAYRSLLQVAIMYKSIPMIDLLGEVAQRGIDYTAQNIYKESFWTEGCTADGAGWGHGMQCLIWGYPIDGNINALDMLTLLKGTPWDRKLSEQNVKTLFNFFQGSSWFYYKGYILPFLDRGTMAYKPDKRDVGTLKMVRKLLKDWQDSFTNEQLSELRRFQKDAERYVLNMDGYTDGIYSGTRWFFNNDKLIKKNSKYHIMVNMASVRCDGLESATNTADEYNFYPTDGMTLFQKRGDEYAKVVGAWDVTATPGVTAREGMEKLTPVTNWRGYCSMHNFAAAATNGGVNAVAGYIFEKMNASDKEGVNDKGNSAKENEVLYGVKAYKSYFMLGDYLVALGAGITNYQPEMPGMIRTTIDQTLHESQVTAMQDGKQIPVGKGVWSFFVGGKPVWAVQQGKFAYTVLPEYTKNASFVYETQKTDWVKRNLSNRTKKDLPEQVDILRLWIDHSQTPVNDTYGYVVYAGEGLPATELPFQVLRNDTLIQAAQSKDEKVLEAVFYDSNEKLVSGKTELSVSAPCAVLVDDGKLTVTDAAMNRDLKEIVVTYNGKRISVEMAQGAFCGKPATVNL</sequence>
<dbReference type="GO" id="GO:0005576">
    <property type="term" value="C:extracellular region"/>
    <property type="evidence" value="ECO:0007669"/>
    <property type="project" value="InterPro"/>
</dbReference>
<evidence type="ECO:0000256" key="3">
    <source>
        <dbReference type="ARBA" id="ARBA00011245"/>
    </source>
</evidence>
<comment type="similarity">
    <text evidence="2">Belongs to the polysaccharide lyase 8 family.</text>
</comment>
<dbReference type="InterPro" id="IPR011071">
    <property type="entry name" value="Lyase_8-like_C"/>
</dbReference>
<dbReference type="Gene3D" id="1.50.10.100">
    <property type="entry name" value="Chondroitin AC/alginate lyase"/>
    <property type="match status" value="1"/>
</dbReference>
<dbReference type="RefSeq" id="WP_044162021.1">
    <property type="nucleotide sequence ID" value="NZ_JACIER010000004.1"/>
</dbReference>
<dbReference type="PANTHER" id="PTHR38481">
    <property type="entry name" value="HYALURONATE LYASE"/>
    <property type="match status" value="1"/>
</dbReference>
<evidence type="ECO:0000259" key="7">
    <source>
        <dbReference type="Pfam" id="PF02278"/>
    </source>
</evidence>
<dbReference type="PANTHER" id="PTHR38481:SF1">
    <property type="entry name" value="HYALURONATE LYASE"/>
    <property type="match status" value="1"/>
</dbReference>
<dbReference type="GO" id="GO:0030246">
    <property type="term" value="F:carbohydrate binding"/>
    <property type="evidence" value="ECO:0007669"/>
    <property type="project" value="InterPro"/>
</dbReference>
<organism evidence="9 10">
    <name type="scientific">Bacteroides reticulotermitis</name>
    <dbReference type="NCBI Taxonomy" id="1133319"/>
    <lineage>
        <taxon>Bacteria</taxon>
        <taxon>Pseudomonadati</taxon>
        <taxon>Bacteroidota</taxon>
        <taxon>Bacteroidia</taxon>
        <taxon>Bacteroidales</taxon>
        <taxon>Bacteroidaceae</taxon>
        <taxon>Bacteroides</taxon>
    </lineage>
</organism>
<reference evidence="9" key="1">
    <citation type="submission" date="2020-08" db="EMBL/GenBank/DDBJ databases">
        <title>Genomic Encyclopedia of Type Strains, Phase IV (KMG-IV): sequencing the most valuable type-strain genomes for metagenomic binning, comparative biology and taxonomic classification.</title>
        <authorList>
            <person name="Goeker M."/>
        </authorList>
    </citation>
    <scope>NUCLEOTIDE SEQUENCE [LARGE SCALE GENOMIC DNA]</scope>
    <source>
        <strain evidence="9">DSM 105720</strain>
    </source>
</reference>